<evidence type="ECO:0000256" key="1">
    <source>
        <dbReference type="ARBA" id="ARBA00008560"/>
    </source>
</evidence>
<dbReference type="PANTHER" id="PTHR35534">
    <property type="entry name" value="50S RIBOSOMAL PROTEIN L32"/>
    <property type="match status" value="1"/>
</dbReference>
<dbReference type="STRING" id="1318617.MGM1_5170"/>
<dbReference type="GO" id="GO:0015934">
    <property type="term" value="C:large ribosomal subunit"/>
    <property type="evidence" value="ECO:0007669"/>
    <property type="project" value="InterPro"/>
</dbReference>
<dbReference type="GO" id="GO:0006412">
    <property type="term" value="P:translation"/>
    <property type="evidence" value="ECO:0007669"/>
    <property type="project" value="UniProtKB-UniRule"/>
</dbReference>
<dbReference type="NCBIfam" id="TIGR01031">
    <property type="entry name" value="rpmF_bact"/>
    <property type="match status" value="1"/>
</dbReference>
<dbReference type="PANTHER" id="PTHR35534:SF1">
    <property type="entry name" value="LARGE RIBOSOMAL SUBUNIT PROTEIN BL32"/>
    <property type="match status" value="1"/>
</dbReference>
<evidence type="ECO:0000256" key="5">
    <source>
        <dbReference type="HAMAP-Rule" id="MF_00340"/>
    </source>
</evidence>
<evidence type="ECO:0000256" key="2">
    <source>
        <dbReference type="ARBA" id="ARBA00022980"/>
    </source>
</evidence>
<dbReference type="HAMAP" id="MF_00340">
    <property type="entry name" value="Ribosomal_bL32"/>
    <property type="match status" value="1"/>
</dbReference>
<dbReference type="Proteomes" id="UP000030066">
    <property type="component" value="Chromosome"/>
</dbReference>
<dbReference type="Pfam" id="PF01783">
    <property type="entry name" value="Ribosomal_L32p"/>
    <property type="match status" value="1"/>
</dbReference>
<dbReference type="KEGG" id="mgj:MGM1_5170"/>
<organism evidence="6 7">
    <name type="scientific">Candidatus Malacoplasma girerdii</name>
    <dbReference type="NCBI Taxonomy" id="1318617"/>
    <lineage>
        <taxon>Bacteria</taxon>
        <taxon>Bacillati</taxon>
        <taxon>Mycoplasmatota</taxon>
        <taxon>Mycoplasmoidales</taxon>
        <taxon>Mycoplasmoidaceae</taxon>
        <taxon>Malacoplasma</taxon>
    </lineage>
</organism>
<dbReference type="EMBL" id="CP007711">
    <property type="protein sequence ID" value="AIV03877.1"/>
    <property type="molecule type" value="Genomic_DNA"/>
</dbReference>
<name>A0A097STH7_9BACT</name>
<evidence type="ECO:0000256" key="4">
    <source>
        <dbReference type="ARBA" id="ARBA00035178"/>
    </source>
</evidence>
<evidence type="ECO:0000256" key="3">
    <source>
        <dbReference type="ARBA" id="ARBA00023274"/>
    </source>
</evidence>
<dbReference type="InterPro" id="IPR044957">
    <property type="entry name" value="Ribosomal_bL32_bact"/>
</dbReference>
<dbReference type="eggNOG" id="COG0333">
    <property type="taxonomic scope" value="Bacteria"/>
</dbReference>
<proteinExistence type="inferred from homology"/>
<keyword evidence="2 5" id="KW-0689">Ribosomal protein</keyword>
<dbReference type="GO" id="GO:0003735">
    <property type="term" value="F:structural constituent of ribosome"/>
    <property type="evidence" value="ECO:0007669"/>
    <property type="project" value="InterPro"/>
</dbReference>
<protein>
    <recommendedName>
        <fullName evidence="4 5">Large ribosomal subunit protein bL32</fullName>
    </recommendedName>
</protein>
<gene>
    <name evidence="5 6" type="primary">rpmF</name>
    <name evidence="6" type="ORF">MGM1_5170</name>
</gene>
<accession>A0A097STH7</accession>
<comment type="similarity">
    <text evidence="1 5">Belongs to the bacterial ribosomal protein bL32 family.</text>
</comment>
<evidence type="ECO:0000313" key="7">
    <source>
        <dbReference type="Proteomes" id="UP000030066"/>
    </source>
</evidence>
<reference evidence="6 7" key="1">
    <citation type="journal article" date="2014" name="PLoS ONE">
        <title>An emerging Mycoplasma associated with trichomoniasis, vaginal infection and disease.</title>
        <authorList>
            <consortium name="Vaginal Microbiome Consortium"/>
            <person name="Fettweis J.M."/>
            <person name="Serrano M.G."/>
            <person name="Huang B."/>
            <person name="Brooks J.P."/>
            <person name="Glascock A.L."/>
            <person name="Sheth N.U."/>
            <person name="Strauss J.F.III."/>
            <person name="Jefferson K.K."/>
            <person name="Buck G.A."/>
        </authorList>
    </citation>
    <scope>NUCLEOTIDE SEQUENCE [LARGE SCALE GENOMIC DNA]</scope>
    <source>
        <strain evidence="6 7">VCU_M1</strain>
    </source>
</reference>
<dbReference type="SUPFAM" id="SSF57829">
    <property type="entry name" value="Zn-binding ribosomal proteins"/>
    <property type="match status" value="1"/>
</dbReference>
<keyword evidence="7" id="KW-1185">Reference proteome</keyword>
<dbReference type="AlphaFoldDB" id="A0A097STH7"/>
<sequence>MAVQQRRVSKSRKGMRKSHLHLEKATVIACPKCGQMIKPHHVCKYCGYYDKKKVLEIKKIDKK</sequence>
<dbReference type="HOGENOM" id="CLU_129084_1_3_14"/>
<dbReference type="InterPro" id="IPR011332">
    <property type="entry name" value="Ribosomal_zn-bd"/>
</dbReference>
<dbReference type="InterPro" id="IPR002677">
    <property type="entry name" value="Ribosomal_bL32"/>
</dbReference>
<evidence type="ECO:0000313" key="6">
    <source>
        <dbReference type="EMBL" id="AIV03877.1"/>
    </source>
</evidence>
<keyword evidence="3 5" id="KW-0687">Ribonucleoprotein</keyword>